<feature type="transmembrane region" description="Helical" evidence="9">
    <location>
        <begin position="46"/>
        <end position="64"/>
    </location>
</feature>
<dbReference type="STRING" id="314265.R2601_13319"/>
<dbReference type="GO" id="GO:0015740">
    <property type="term" value="P:C4-dicarboxylate transport"/>
    <property type="evidence" value="ECO:0007669"/>
    <property type="project" value="TreeGrafter"/>
</dbReference>
<dbReference type="GO" id="GO:0005886">
    <property type="term" value="C:plasma membrane"/>
    <property type="evidence" value="ECO:0007669"/>
    <property type="project" value="UniProtKB-SubCell"/>
</dbReference>
<evidence type="ECO:0000256" key="3">
    <source>
        <dbReference type="ARBA" id="ARBA00022475"/>
    </source>
</evidence>
<comment type="function">
    <text evidence="9">Part of the tripartite ATP-independent periplasmic (TRAP) transport system.</text>
</comment>
<dbReference type="AlphaFoldDB" id="Q0FRQ0"/>
<dbReference type="EMBL" id="AATQ01000011">
    <property type="protein sequence ID" value="EAU46804.1"/>
    <property type="molecule type" value="Genomic_DNA"/>
</dbReference>
<evidence type="ECO:0000256" key="9">
    <source>
        <dbReference type="RuleBase" id="RU369079"/>
    </source>
</evidence>
<dbReference type="Proteomes" id="UP000006230">
    <property type="component" value="Unassembled WGS sequence"/>
</dbReference>
<evidence type="ECO:0000256" key="7">
    <source>
        <dbReference type="ARBA" id="ARBA00023136"/>
    </source>
</evidence>
<dbReference type="InterPro" id="IPR055348">
    <property type="entry name" value="DctQ"/>
</dbReference>
<feature type="domain" description="Tripartite ATP-independent periplasmic transporters DctQ component" evidence="10">
    <location>
        <begin position="22"/>
        <end position="149"/>
    </location>
</feature>
<dbReference type="PANTHER" id="PTHR35011:SF2">
    <property type="entry name" value="2,3-DIKETO-L-GULONATE TRAP TRANSPORTER SMALL PERMEASE PROTEIN YIAM"/>
    <property type="match status" value="1"/>
</dbReference>
<keyword evidence="7 9" id="KW-0472">Membrane</keyword>
<feature type="transmembrane region" description="Helical" evidence="9">
    <location>
        <begin position="12"/>
        <end position="34"/>
    </location>
</feature>
<dbReference type="OrthoDB" id="4964541at2"/>
<evidence type="ECO:0000256" key="4">
    <source>
        <dbReference type="ARBA" id="ARBA00022519"/>
    </source>
</evidence>
<protein>
    <recommendedName>
        <fullName evidence="9">TRAP transporter small permease protein</fullName>
    </recommendedName>
</protein>
<name>Q0FRQ0_SALBH</name>
<feature type="transmembrane region" description="Helical" evidence="9">
    <location>
        <begin position="85"/>
        <end position="102"/>
    </location>
</feature>
<evidence type="ECO:0000313" key="12">
    <source>
        <dbReference type="Proteomes" id="UP000006230"/>
    </source>
</evidence>
<dbReference type="Pfam" id="PF04290">
    <property type="entry name" value="DctQ"/>
    <property type="match status" value="1"/>
</dbReference>
<sequence length="169" mass="18066">MPVLRLAEKLLEALVAALLFALVAMVFVNVMLRFFMNSGIVVTEELSRIVLSILILSGAVLALIQQRHIAMTLVVDRLPKGAKKAVVALTGAIMLYGNYLLAKGAWMQATLNFSSSYPISGLPMATIYVVATLAGAALALVVAVRMVLILSGRMEPETFFQAASADIAE</sequence>
<keyword evidence="4 9" id="KW-0997">Cell inner membrane</keyword>
<evidence type="ECO:0000259" key="10">
    <source>
        <dbReference type="Pfam" id="PF04290"/>
    </source>
</evidence>
<keyword evidence="2 9" id="KW-0813">Transport</keyword>
<gene>
    <name evidence="11" type="ORF">R2601_13319</name>
</gene>
<organism evidence="11 12">
    <name type="scientific">Salipiger bermudensis (strain DSM 26914 / JCM 13377 / KCTC 12554 / HTCC2601)</name>
    <name type="common">Pelagibaca bermudensis</name>
    <dbReference type="NCBI Taxonomy" id="314265"/>
    <lineage>
        <taxon>Bacteria</taxon>
        <taxon>Pseudomonadati</taxon>
        <taxon>Pseudomonadota</taxon>
        <taxon>Alphaproteobacteria</taxon>
        <taxon>Rhodobacterales</taxon>
        <taxon>Roseobacteraceae</taxon>
        <taxon>Salipiger</taxon>
    </lineage>
</organism>
<evidence type="ECO:0000256" key="2">
    <source>
        <dbReference type="ARBA" id="ARBA00022448"/>
    </source>
</evidence>
<dbReference type="HOGENOM" id="CLU_086356_9_0_5"/>
<keyword evidence="3" id="KW-1003">Cell membrane</keyword>
<dbReference type="eggNOG" id="COG3090">
    <property type="taxonomic scope" value="Bacteria"/>
</dbReference>
<evidence type="ECO:0000313" key="11">
    <source>
        <dbReference type="EMBL" id="EAU46804.1"/>
    </source>
</evidence>
<keyword evidence="12" id="KW-1185">Reference proteome</keyword>
<evidence type="ECO:0000256" key="8">
    <source>
        <dbReference type="ARBA" id="ARBA00038436"/>
    </source>
</evidence>
<comment type="similarity">
    <text evidence="8 9">Belongs to the TRAP transporter small permease family.</text>
</comment>
<dbReference type="RefSeq" id="WP_007794846.1">
    <property type="nucleotide sequence ID" value="NZ_DS022276.1"/>
</dbReference>
<proteinExistence type="inferred from homology"/>
<dbReference type="PANTHER" id="PTHR35011">
    <property type="entry name" value="2,3-DIKETO-L-GULONATE TRAP TRANSPORTER SMALL PERMEASE PROTEIN YIAM"/>
    <property type="match status" value="1"/>
</dbReference>
<keyword evidence="5 9" id="KW-0812">Transmembrane</keyword>
<evidence type="ECO:0000256" key="1">
    <source>
        <dbReference type="ARBA" id="ARBA00004429"/>
    </source>
</evidence>
<keyword evidence="6 9" id="KW-1133">Transmembrane helix</keyword>
<reference evidence="11 12" key="1">
    <citation type="journal article" date="2010" name="J. Bacteriol.">
        <title>Genome sequences of Pelagibaca bermudensis HTCC2601T and Maritimibacter alkaliphilus HTCC2654T, the type strains of two marine Roseobacter genera.</title>
        <authorList>
            <person name="Thrash J.C."/>
            <person name="Cho J.C."/>
            <person name="Ferriera S."/>
            <person name="Johnson J."/>
            <person name="Vergin K.L."/>
            <person name="Giovannoni S.J."/>
        </authorList>
    </citation>
    <scope>NUCLEOTIDE SEQUENCE [LARGE SCALE GENOMIC DNA]</scope>
    <source>
        <strain evidence="12">DSM 26914 / JCM 13377 / KCTC 12554 / HTCC2601</strain>
    </source>
</reference>
<dbReference type="InterPro" id="IPR007387">
    <property type="entry name" value="TRAP_DctQ"/>
</dbReference>
<comment type="subunit">
    <text evidence="9">The complex comprises the extracytoplasmic solute receptor protein and the two transmembrane proteins.</text>
</comment>
<dbReference type="GO" id="GO:0022857">
    <property type="term" value="F:transmembrane transporter activity"/>
    <property type="evidence" value="ECO:0007669"/>
    <property type="project" value="UniProtKB-UniRule"/>
</dbReference>
<comment type="caution">
    <text evidence="11">The sequence shown here is derived from an EMBL/GenBank/DDBJ whole genome shotgun (WGS) entry which is preliminary data.</text>
</comment>
<feature type="transmembrane region" description="Helical" evidence="9">
    <location>
        <begin position="122"/>
        <end position="144"/>
    </location>
</feature>
<dbReference type="GeneID" id="92503756"/>
<evidence type="ECO:0000256" key="5">
    <source>
        <dbReference type="ARBA" id="ARBA00022692"/>
    </source>
</evidence>
<comment type="subcellular location">
    <subcellularLocation>
        <location evidence="1 9">Cell inner membrane</location>
        <topology evidence="1 9">Multi-pass membrane protein</topology>
    </subcellularLocation>
</comment>
<accession>Q0FRQ0</accession>
<evidence type="ECO:0000256" key="6">
    <source>
        <dbReference type="ARBA" id="ARBA00022989"/>
    </source>
</evidence>